<keyword evidence="4 6" id="KW-0472">Membrane</keyword>
<evidence type="ECO:0000256" key="4">
    <source>
        <dbReference type="ARBA" id="ARBA00023136"/>
    </source>
</evidence>
<reference evidence="9" key="1">
    <citation type="journal article" date="2023" name="Commun. Biol.">
        <title>Genome analysis of Parmales, the sister group of diatoms, reveals the evolutionary specialization of diatoms from phago-mixotrophs to photoautotrophs.</title>
        <authorList>
            <person name="Ban H."/>
            <person name="Sato S."/>
            <person name="Yoshikawa S."/>
            <person name="Yamada K."/>
            <person name="Nakamura Y."/>
            <person name="Ichinomiya M."/>
            <person name="Sato N."/>
            <person name="Blanc-Mathieu R."/>
            <person name="Endo H."/>
            <person name="Kuwata A."/>
            <person name="Ogata H."/>
        </authorList>
    </citation>
    <scope>NUCLEOTIDE SEQUENCE [LARGE SCALE GENOMIC DNA]</scope>
</reference>
<feature type="compositionally biased region" description="Gly residues" evidence="5">
    <location>
        <begin position="370"/>
        <end position="393"/>
    </location>
</feature>
<accession>A0A9W7GKN4</accession>
<evidence type="ECO:0000256" key="7">
    <source>
        <dbReference type="SAM" id="SignalP"/>
    </source>
</evidence>
<evidence type="ECO:0000256" key="1">
    <source>
        <dbReference type="ARBA" id="ARBA00004141"/>
    </source>
</evidence>
<feature type="signal peptide" evidence="7">
    <location>
        <begin position="1"/>
        <end position="20"/>
    </location>
</feature>
<evidence type="ECO:0000256" key="2">
    <source>
        <dbReference type="ARBA" id="ARBA00022692"/>
    </source>
</evidence>
<feature type="transmembrane region" description="Helical" evidence="6">
    <location>
        <begin position="343"/>
        <end position="363"/>
    </location>
</feature>
<dbReference type="OrthoDB" id="417520at2759"/>
<sequence>MRIFLLLLCLLTETVQFRLASSFDIAGFRVRCTNNLRSGINSQLLNPNQPTSAFQSCNKGQVVEHRTTLRPLFLSVDNIDSPKKGKAYKDAIKQTTATVLAAASFAAFLGYFEGYNAFVEFSAGYLVEQSLSVDNLFVFLLLFEYFKVPFAFQNKILNWGIIGAMVMRAVMIAAGAVALKDFHGILLVFAGILVFSSGKILTEFLEGEGEEEEENLENNWIVKFSNSIFKSTDKYDGDNFFTVNEIGERLATPMLLCMIAVEISDVVFAVDSIPAVFGVTENPLIVFSSNIFAIAGLRSLYTILSEAVKDLKYLEPSVALVLGFIGAKMIAEYFGICIPTLTSLGVVAAFLGAGVGASVVFGAEQEEGRGGVGGTEGGVGGRGGGGALTGGDGEVSAKEGGVGDKRT</sequence>
<comment type="subcellular location">
    <subcellularLocation>
        <location evidence="1">Membrane</location>
        <topology evidence="1">Multi-pass membrane protein</topology>
    </subcellularLocation>
</comment>
<evidence type="ECO:0000313" key="9">
    <source>
        <dbReference type="Proteomes" id="UP001165065"/>
    </source>
</evidence>
<dbReference type="InterPro" id="IPR022369">
    <property type="entry name" value="Integral_membrane_TerC_rswitch"/>
</dbReference>
<keyword evidence="2 6" id="KW-0812">Transmembrane</keyword>
<feature type="region of interest" description="Disordered" evidence="5">
    <location>
        <begin position="368"/>
        <end position="407"/>
    </location>
</feature>
<protein>
    <recommendedName>
        <fullName evidence="10">Integral membrane protein TerC</fullName>
    </recommendedName>
</protein>
<keyword evidence="7" id="KW-0732">Signal</keyword>
<evidence type="ECO:0008006" key="10">
    <source>
        <dbReference type="Google" id="ProtNLM"/>
    </source>
</evidence>
<dbReference type="Proteomes" id="UP001165065">
    <property type="component" value="Unassembled WGS sequence"/>
</dbReference>
<dbReference type="PANTHER" id="PTHR30238">
    <property type="entry name" value="MEMBRANE BOUND PREDICTED REDOX MODULATOR"/>
    <property type="match status" value="1"/>
</dbReference>
<evidence type="ECO:0000256" key="5">
    <source>
        <dbReference type="SAM" id="MobiDB-lite"/>
    </source>
</evidence>
<feature type="compositionally biased region" description="Basic and acidic residues" evidence="5">
    <location>
        <begin position="395"/>
        <end position="407"/>
    </location>
</feature>
<gene>
    <name evidence="8" type="ORF">TrCOL_g9665</name>
</gene>
<name>A0A9W7GKN4_9STRA</name>
<feature type="chain" id="PRO_5040859143" description="Integral membrane protein TerC" evidence="7">
    <location>
        <begin position="21"/>
        <end position="407"/>
    </location>
</feature>
<comment type="caution">
    <text evidence="8">The sequence shown here is derived from an EMBL/GenBank/DDBJ whole genome shotgun (WGS) entry which is preliminary data.</text>
</comment>
<dbReference type="EMBL" id="BRYA01000346">
    <property type="protein sequence ID" value="GMI47491.1"/>
    <property type="molecule type" value="Genomic_DNA"/>
</dbReference>
<dbReference type="PANTHER" id="PTHR30238:SF0">
    <property type="entry name" value="THYLAKOID MEMBRANE PROTEIN TERC, CHLOROPLASTIC"/>
    <property type="match status" value="1"/>
</dbReference>
<evidence type="ECO:0000256" key="3">
    <source>
        <dbReference type="ARBA" id="ARBA00022989"/>
    </source>
</evidence>
<keyword evidence="9" id="KW-1185">Reference proteome</keyword>
<organism evidence="8 9">
    <name type="scientific">Triparma columacea</name>
    <dbReference type="NCBI Taxonomy" id="722753"/>
    <lineage>
        <taxon>Eukaryota</taxon>
        <taxon>Sar</taxon>
        <taxon>Stramenopiles</taxon>
        <taxon>Ochrophyta</taxon>
        <taxon>Bolidophyceae</taxon>
        <taxon>Parmales</taxon>
        <taxon>Triparmaceae</taxon>
        <taxon>Triparma</taxon>
    </lineage>
</organism>
<keyword evidence="3 6" id="KW-1133">Transmembrane helix</keyword>
<proteinExistence type="predicted"/>
<feature type="transmembrane region" description="Helical" evidence="6">
    <location>
        <begin position="185"/>
        <end position="202"/>
    </location>
</feature>
<dbReference type="Pfam" id="PF03741">
    <property type="entry name" value="TerC"/>
    <property type="match status" value="1"/>
</dbReference>
<dbReference type="AlphaFoldDB" id="A0A9W7GKN4"/>
<dbReference type="InterPro" id="IPR005496">
    <property type="entry name" value="Integral_membrane_TerC"/>
</dbReference>
<evidence type="ECO:0000313" key="8">
    <source>
        <dbReference type="EMBL" id="GMI47491.1"/>
    </source>
</evidence>
<dbReference type="GO" id="GO:0016020">
    <property type="term" value="C:membrane"/>
    <property type="evidence" value="ECO:0007669"/>
    <property type="project" value="UniProtKB-SubCell"/>
</dbReference>
<evidence type="ECO:0000256" key="6">
    <source>
        <dbReference type="SAM" id="Phobius"/>
    </source>
</evidence>
<dbReference type="NCBIfam" id="TIGR03718">
    <property type="entry name" value="R_switched_Alx"/>
    <property type="match status" value="1"/>
</dbReference>
<feature type="transmembrane region" description="Helical" evidence="6">
    <location>
        <begin position="159"/>
        <end position="179"/>
    </location>
</feature>